<dbReference type="PANTHER" id="PTHR40940">
    <property type="entry name" value="PROTEIN BATD-RELATED"/>
    <property type="match status" value="1"/>
</dbReference>
<comment type="caution">
    <text evidence="3">The sequence shown here is derived from an EMBL/GenBank/DDBJ whole genome shotgun (WGS) entry which is preliminary data.</text>
</comment>
<feature type="transmembrane region" description="Helical" evidence="1">
    <location>
        <begin position="311"/>
        <end position="332"/>
    </location>
</feature>
<dbReference type="AlphaFoldDB" id="A0A4Q7RZM2"/>
<dbReference type="EMBL" id="SGXM01000002">
    <property type="protein sequence ID" value="RZT39324.1"/>
    <property type="molecule type" value="Genomic_DNA"/>
</dbReference>
<dbReference type="RefSeq" id="WP_130391507.1">
    <property type="nucleotide sequence ID" value="NZ_SGXM01000002.1"/>
</dbReference>
<proteinExistence type="predicted"/>
<evidence type="ECO:0000256" key="1">
    <source>
        <dbReference type="SAM" id="Phobius"/>
    </source>
</evidence>
<dbReference type="Proteomes" id="UP000291078">
    <property type="component" value="Unassembled WGS sequence"/>
</dbReference>
<organism evidence="3 4">
    <name type="scientific">Cupriavidus agavae</name>
    <dbReference type="NCBI Taxonomy" id="1001822"/>
    <lineage>
        <taxon>Bacteria</taxon>
        <taxon>Pseudomonadati</taxon>
        <taxon>Pseudomonadota</taxon>
        <taxon>Betaproteobacteria</taxon>
        <taxon>Burkholderiales</taxon>
        <taxon>Burkholderiaceae</taxon>
        <taxon>Cupriavidus</taxon>
    </lineage>
</organism>
<sequence length="455" mass="47817">MMRRAVRRHGGWLAALWLAAVMFPVVARAAAAPLVRVEVAAQQPVRVGQQIGIDVTILAPNFFMSAPDFPALQVPGAVVTLPEQRALNSTETIGGVAYAGIRKRYAFTAGQDGDFDLPTPTVRFTYAGEDGAPRGGSVTFPSTRVRAGAGGPVRAGAAGTTPRLPVARLVITQAWDHGAADGAVNLQAGDALVRTVTTFAPDTQAMLIHPPHAPAPRGVRVFAADPRLTDRADDPAAAGGTRIDAVTYVFERSGTYRLPAMTVDWIDPATGKPMNSAAPGIEVKVSAAPVSGALAPSGSFGAEGATSWRNVLWSGGLLAVGLVAGLLIWRAWPFLIRLRQRWAAQRLARAGSADALFEAVLEATRAGKAKETYEALLRWTQTAHGATPTQWAESAEDRALLDAVTALQRQLFGTSRADSGWNATPLSEALQRNIGSKALFASKTSDSALPSLNPG</sequence>
<evidence type="ECO:0000313" key="4">
    <source>
        <dbReference type="Proteomes" id="UP000291078"/>
    </source>
</evidence>
<protein>
    <submittedName>
        <fullName evidence="3">Oxygen tolerance protein BatD</fullName>
    </submittedName>
</protein>
<feature type="domain" description="DUF7939" evidence="2">
    <location>
        <begin position="354"/>
        <end position="432"/>
    </location>
</feature>
<name>A0A4Q7RZM2_9BURK</name>
<gene>
    <name evidence="3" type="ORF">EV147_2519</name>
</gene>
<dbReference type="Pfam" id="PF25607">
    <property type="entry name" value="DUF7939"/>
    <property type="match status" value="1"/>
</dbReference>
<evidence type="ECO:0000313" key="3">
    <source>
        <dbReference type="EMBL" id="RZT39324.1"/>
    </source>
</evidence>
<keyword evidence="1" id="KW-0472">Membrane</keyword>
<evidence type="ECO:0000259" key="2">
    <source>
        <dbReference type="Pfam" id="PF25607"/>
    </source>
</evidence>
<dbReference type="InterPro" id="IPR057699">
    <property type="entry name" value="DUF7939"/>
</dbReference>
<keyword evidence="4" id="KW-1185">Reference proteome</keyword>
<dbReference type="OrthoDB" id="5293418at2"/>
<dbReference type="InterPro" id="IPR025738">
    <property type="entry name" value="BatD"/>
</dbReference>
<accession>A0A4Q7RZM2</accession>
<dbReference type="PANTHER" id="PTHR40940:SF1">
    <property type="entry name" value="PROTEIN BATD"/>
    <property type="match status" value="1"/>
</dbReference>
<reference evidence="3 4" key="1">
    <citation type="journal article" date="2015" name="Stand. Genomic Sci.">
        <title>Genomic Encyclopedia of Bacterial and Archaeal Type Strains, Phase III: the genomes of soil and plant-associated and newly described type strains.</title>
        <authorList>
            <person name="Whitman W.B."/>
            <person name="Woyke T."/>
            <person name="Klenk H.P."/>
            <person name="Zhou Y."/>
            <person name="Lilburn T.G."/>
            <person name="Beck B.J."/>
            <person name="De Vos P."/>
            <person name="Vandamme P."/>
            <person name="Eisen J.A."/>
            <person name="Garrity G."/>
            <person name="Hugenholtz P."/>
            <person name="Kyrpides N.C."/>
        </authorList>
    </citation>
    <scope>NUCLEOTIDE SEQUENCE [LARGE SCALE GENOMIC DNA]</scope>
    <source>
        <strain evidence="3 4">ASC-9842</strain>
    </source>
</reference>
<keyword evidence="1" id="KW-0812">Transmembrane</keyword>
<keyword evidence="1" id="KW-1133">Transmembrane helix</keyword>